<comment type="caution">
    <text evidence="1">The sequence shown here is derived from an EMBL/GenBank/DDBJ whole genome shotgun (WGS) entry which is preliminary data.</text>
</comment>
<dbReference type="AlphaFoldDB" id="A0A2L2XIH0"/>
<proteinExistence type="predicted"/>
<name>A0A2L2XIH0_9FIRM</name>
<organism evidence="1 2">
    <name type="scientific">Desulfocucumis palustris</name>
    <dbReference type="NCBI Taxonomy" id="1898651"/>
    <lineage>
        <taxon>Bacteria</taxon>
        <taxon>Bacillati</taxon>
        <taxon>Bacillota</taxon>
        <taxon>Clostridia</taxon>
        <taxon>Eubacteriales</taxon>
        <taxon>Desulfocucumaceae</taxon>
        <taxon>Desulfocucumis</taxon>
    </lineage>
</organism>
<protein>
    <recommendedName>
        <fullName evidence="3">Long-chain-fatty-acid--CoA ligase</fullName>
    </recommendedName>
</protein>
<accession>A0A2L2XIH0</accession>
<sequence>MIIKGHFYLLAGKSSAGCRGYPDITAKTVKNGWLHTGDMGPWTRMAIYTWWTAKMT</sequence>
<dbReference type="EMBL" id="BFAV01000119">
    <property type="protein sequence ID" value="GBF33701.1"/>
    <property type="molecule type" value="Genomic_DNA"/>
</dbReference>
<evidence type="ECO:0008006" key="3">
    <source>
        <dbReference type="Google" id="ProtNLM"/>
    </source>
</evidence>
<evidence type="ECO:0000313" key="1">
    <source>
        <dbReference type="EMBL" id="GBF33701.1"/>
    </source>
</evidence>
<evidence type="ECO:0000313" key="2">
    <source>
        <dbReference type="Proteomes" id="UP000239549"/>
    </source>
</evidence>
<keyword evidence="2" id="KW-1185">Reference proteome</keyword>
<reference evidence="2" key="1">
    <citation type="submission" date="2018-02" db="EMBL/GenBank/DDBJ databases">
        <title>Genome sequence of Desulfocucumis palustris strain NAW-5.</title>
        <authorList>
            <person name="Watanabe M."/>
            <person name="Kojima H."/>
            <person name="Fukui M."/>
        </authorList>
    </citation>
    <scope>NUCLEOTIDE SEQUENCE [LARGE SCALE GENOMIC DNA]</scope>
    <source>
        <strain evidence="2">NAW-5</strain>
    </source>
</reference>
<gene>
    <name evidence="1" type="ORF">DCCM_2807</name>
</gene>
<dbReference type="Proteomes" id="UP000239549">
    <property type="component" value="Unassembled WGS sequence"/>
</dbReference>